<keyword evidence="20" id="KW-1185">Reference proteome</keyword>
<keyword evidence="12" id="KW-0408">Iron</keyword>
<evidence type="ECO:0000259" key="18">
    <source>
        <dbReference type="PROSITE" id="PS50109"/>
    </source>
</evidence>
<dbReference type="RefSeq" id="WP_057763781.1">
    <property type="nucleotide sequence ID" value="NZ_AZDG01000001.1"/>
</dbReference>
<evidence type="ECO:0000256" key="15">
    <source>
        <dbReference type="ARBA" id="ARBA00024827"/>
    </source>
</evidence>
<dbReference type="AlphaFoldDB" id="A0A0R1J3F1"/>
<dbReference type="Gene3D" id="3.30.565.10">
    <property type="entry name" value="Histidine kinase-like ATPase, C-terminal domain"/>
    <property type="match status" value="1"/>
</dbReference>
<keyword evidence="10 16" id="KW-0418">Kinase</keyword>
<evidence type="ECO:0000256" key="16">
    <source>
        <dbReference type="PIRNR" id="PIRNR037432"/>
    </source>
</evidence>
<keyword evidence="4" id="KW-0004">4Fe-4S</keyword>
<dbReference type="SMART" id="SM00387">
    <property type="entry name" value="HATPase_c"/>
    <property type="match status" value="1"/>
</dbReference>
<dbReference type="EMBL" id="AZDG01000001">
    <property type="protein sequence ID" value="KRK65724.1"/>
    <property type="molecule type" value="Genomic_DNA"/>
</dbReference>
<name>A0A0R1J3F1_9LACO</name>
<keyword evidence="8" id="KW-0479">Metal-binding</keyword>
<dbReference type="PIRSF" id="PIRSF037432">
    <property type="entry name" value="STHK_NreB"/>
    <property type="match status" value="1"/>
</dbReference>
<evidence type="ECO:0000256" key="11">
    <source>
        <dbReference type="ARBA" id="ARBA00022840"/>
    </source>
</evidence>
<comment type="caution">
    <text evidence="19">The sequence shown here is derived from an EMBL/GenBank/DDBJ whole genome shotgun (WGS) entry which is preliminary data.</text>
</comment>
<dbReference type="GO" id="GO:0005506">
    <property type="term" value="F:iron ion binding"/>
    <property type="evidence" value="ECO:0007669"/>
    <property type="project" value="InterPro"/>
</dbReference>
<evidence type="ECO:0000256" key="12">
    <source>
        <dbReference type="ARBA" id="ARBA00023004"/>
    </source>
</evidence>
<comment type="catalytic activity">
    <reaction evidence="1 16">
        <text>ATP + protein L-histidine = ADP + protein N-phospho-L-histidine.</text>
        <dbReference type="EC" id="2.7.13.3"/>
    </reaction>
</comment>
<dbReference type="InterPro" id="IPR003594">
    <property type="entry name" value="HATPase_dom"/>
</dbReference>
<evidence type="ECO:0000313" key="19">
    <source>
        <dbReference type="EMBL" id="KRK65724.1"/>
    </source>
</evidence>
<dbReference type="InterPro" id="IPR004358">
    <property type="entry name" value="Sig_transdc_His_kin-like_C"/>
</dbReference>
<evidence type="ECO:0000256" key="3">
    <source>
        <dbReference type="ARBA" id="ARBA00004496"/>
    </source>
</evidence>
<evidence type="ECO:0000256" key="10">
    <source>
        <dbReference type="ARBA" id="ARBA00022777"/>
    </source>
</evidence>
<keyword evidence="14" id="KW-0411">Iron-sulfur</keyword>
<evidence type="ECO:0000256" key="1">
    <source>
        <dbReference type="ARBA" id="ARBA00000085"/>
    </source>
</evidence>
<comment type="PTM">
    <text evidence="17">Autophosphorylated.</text>
</comment>
<dbReference type="Proteomes" id="UP000050929">
    <property type="component" value="Unassembled WGS sequence"/>
</dbReference>
<dbReference type="PANTHER" id="PTHR24421">
    <property type="entry name" value="NITRATE/NITRITE SENSOR PROTEIN NARX-RELATED"/>
    <property type="match status" value="1"/>
</dbReference>
<comment type="subcellular location">
    <subcellularLocation>
        <location evidence="3">Cytoplasm</location>
    </subcellularLocation>
</comment>
<dbReference type="InterPro" id="IPR036890">
    <property type="entry name" value="HATPase_C_sf"/>
</dbReference>
<dbReference type="Pfam" id="PF07730">
    <property type="entry name" value="HisKA_3"/>
    <property type="match status" value="1"/>
</dbReference>
<dbReference type="GO" id="GO:0016020">
    <property type="term" value="C:membrane"/>
    <property type="evidence" value="ECO:0007669"/>
    <property type="project" value="InterPro"/>
</dbReference>
<proteinExistence type="predicted"/>
<keyword evidence="5" id="KW-0963">Cytoplasm</keyword>
<evidence type="ECO:0000256" key="4">
    <source>
        <dbReference type="ARBA" id="ARBA00022485"/>
    </source>
</evidence>
<dbReference type="PROSITE" id="PS50109">
    <property type="entry name" value="HIS_KIN"/>
    <property type="match status" value="1"/>
</dbReference>
<evidence type="ECO:0000256" key="17">
    <source>
        <dbReference type="PIRSR" id="PIRSR037432-51"/>
    </source>
</evidence>
<dbReference type="GO" id="GO:0051539">
    <property type="term" value="F:4 iron, 4 sulfur cluster binding"/>
    <property type="evidence" value="ECO:0007669"/>
    <property type="project" value="UniProtKB-KW"/>
</dbReference>
<dbReference type="EC" id="2.7.13.3" evidence="16"/>
<evidence type="ECO:0000256" key="6">
    <source>
        <dbReference type="ARBA" id="ARBA00022553"/>
    </source>
</evidence>
<sequence length="340" mass="38715">MLETTQWINNYFNDSTDAIMIFKDEELILSNQIAKDLQNELNMNPQYLVEVADSSVKQKFSPTDNCFSCIIQNKMKEISIPITLAKDMSHPLNYFMIYNVIDQDEKVFSLTLKNRGTIDRMDQLAQQRKLTQYVNRAYEKERKRISEDLHDSIAQGVYSAIMGVRRLENNEFTKEQLKELTTVIESQLNDTLTEVKEMALDIRPSVLDNFGLLAALKVLAKRLQENSGVTINVAGNADTRNLSNDIQSVLYRITQESINNALKHANADEIAILLVSHDHFITLEIIDDGDGFDVPKYQHFNGRSMGLMNMNERVKTFNGAFKIDSKSGEGTTITVKFPIA</sequence>
<organism evidence="19 20">
    <name type="scientific">Companilactobacillus tucceti DSM 20183</name>
    <dbReference type="NCBI Taxonomy" id="1423811"/>
    <lineage>
        <taxon>Bacteria</taxon>
        <taxon>Bacillati</taxon>
        <taxon>Bacillota</taxon>
        <taxon>Bacilli</taxon>
        <taxon>Lactobacillales</taxon>
        <taxon>Lactobacillaceae</taxon>
        <taxon>Companilactobacillus</taxon>
    </lineage>
</organism>
<dbReference type="Gene3D" id="1.20.5.1930">
    <property type="match status" value="1"/>
</dbReference>
<evidence type="ECO:0000256" key="5">
    <source>
        <dbReference type="ARBA" id="ARBA00022490"/>
    </source>
</evidence>
<dbReference type="PANTHER" id="PTHR24421:SF10">
    <property type="entry name" value="NITRATE_NITRITE SENSOR PROTEIN NARQ"/>
    <property type="match status" value="1"/>
</dbReference>
<dbReference type="InterPro" id="IPR050482">
    <property type="entry name" value="Sensor_HK_TwoCompSys"/>
</dbReference>
<dbReference type="InterPro" id="IPR011712">
    <property type="entry name" value="Sig_transdc_His_kin_sub3_dim/P"/>
</dbReference>
<dbReference type="STRING" id="1423811.FC72_GL000169"/>
<evidence type="ECO:0000256" key="8">
    <source>
        <dbReference type="ARBA" id="ARBA00022723"/>
    </source>
</evidence>
<dbReference type="GO" id="GO:0005737">
    <property type="term" value="C:cytoplasm"/>
    <property type="evidence" value="ECO:0007669"/>
    <property type="project" value="UniProtKB-SubCell"/>
</dbReference>
<dbReference type="GO" id="GO:0005524">
    <property type="term" value="F:ATP binding"/>
    <property type="evidence" value="ECO:0007669"/>
    <property type="project" value="UniProtKB-KW"/>
</dbReference>
<gene>
    <name evidence="19" type="ORF">FC72_GL000169</name>
</gene>
<dbReference type="OrthoDB" id="9760839at2"/>
<evidence type="ECO:0000256" key="14">
    <source>
        <dbReference type="ARBA" id="ARBA00023014"/>
    </source>
</evidence>
<comment type="cofactor">
    <cofactor evidence="2">
        <name>[4Fe-4S] cluster</name>
        <dbReference type="ChEBI" id="CHEBI:49883"/>
    </cofactor>
</comment>
<dbReference type="GO" id="GO:0000155">
    <property type="term" value="F:phosphorelay sensor kinase activity"/>
    <property type="evidence" value="ECO:0007669"/>
    <property type="project" value="InterPro"/>
</dbReference>
<evidence type="ECO:0000256" key="7">
    <source>
        <dbReference type="ARBA" id="ARBA00022679"/>
    </source>
</evidence>
<reference evidence="19 20" key="1">
    <citation type="journal article" date="2015" name="Genome Announc.">
        <title>Expanding the biotechnology potential of lactobacilli through comparative genomics of 213 strains and associated genera.</title>
        <authorList>
            <person name="Sun Z."/>
            <person name="Harris H.M."/>
            <person name="McCann A."/>
            <person name="Guo C."/>
            <person name="Argimon S."/>
            <person name="Zhang W."/>
            <person name="Yang X."/>
            <person name="Jeffery I.B."/>
            <person name="Cooney J.C."/>
            <person name="Kagawa T.F."/>
            <person name="Liu W."/>
            <person name="Song Y."/>
            <person name="Salvetti E."/>
            <person name="Wrobel A."/>
            <person name="Rasinkangas P."/>
            <person name="Parkhill J."/>
            <person name="Rea M.C."/>
            <person name="O'Sullivan O."/>
            <person name="Ritari J."/>
            <person name="Douillard F.P."/>
            <person name="Paul Ross R."/>
            <person name="Yang R."/>
            <person name="Briner A.E."/>
            <person name="Felis G.E."/>
            <person name="de Vos W.M."/>
            <person name="Barrangou R."/>
            <person name="Klaenhammer T.R."/>
            <person name="Caufield P.W."/>
            <person name="Cui Y."/>
            <person name="Zhang H."/>
            <person name="O'Toole P.W."/>
        </authorList>
    </citation>
    <scope>NUCLEOTIDE SEQUENCE [LARGE SCALE GENOMIC DNA]</scope>
    <source>
        <strain evidence="19 20">DSM 20183</strain>
    </source>
</reference>
<comment type="function">
    <text evidence="15">Member of the two-component regulatory system NreB/NreC involved in the control of dissimilatory nitrate/nitrite reduction in response to oxygen. NreB functions as a direct oxygen sensor histidine kinase which is autophosphorylated, in the absence of oxygen, probably at the conserved histidine residue, and transfers its phosphate group probably to a conserved aspartate residue of NreC. NreB/NreC activates the expression of the nitrate (narGHJI) and nitrite (nir) reductase operons, as well as the putative nitrate transporter gene narT.</text>
</comment>
<dbReference type="InterPro" id="IPR017203">
    <property type="entry name" value="Sig_transdc_His_kinase_NreB"/>
</dbReference>
<keyword evidence="11 16" id="KW-0067">ATP-binding</keyword>
<dbReference type="GO" id="GO:0046983">
    <property type="term" value="F:protein dimerization activity"/>
    <property type="evidence" value="ECO:0007669"/>
    <property type="project" value="InterPro"/>
</dbReference>
<evidence type="ECO:0000313" key="20">
    <source>
        <dbReference type="Proteomes" id="UP000050929"/>
    </source>
</evidence>
<keyword evidence="6 17" id="KW-0597">Phosphoprotein</keyword>
<dbReference type="CDD" id="cd16917">
    <property type="entry name" value="HATPase_UhpB-NarQ-NarX-like"/>
    <property type="match status" value="1"/>
</dbReference>
<protein>
    <recommendedName>
        <fullName evidence="16">Sensor histidine kinase</fullName>
        <ecNumber evidence="16">2.7.13.3</ecNumber>
    </recommendedName>
</protein>
<evidence type="ECO:0000256" key="2">
    <source>
        <dbReference type="ARBA" id="ARBA00001966"/>
    </source>
</evidence>
<dbReference type="SUPFAM" id="SSF55874">
    <property type="entry name" value="ATPase domain of HSP90 chaperone/DNA topoisomerase II/histidine kinase"/>
    <property type="match status" value="1"/>
</dbReference>
<dbReference type="InterPro" id="IPR005467">
    <property type="entry name" value="His_kinase_dom"/>
</dbReference>
<accession>A0A0R1J3F1</accession>
<feature type="modified residue" description="Phosphohistidine; by autocatalysis" evidence="17">
    <location>
        <position position="150"/>
    </location>
</feature>
<dbReference type="Pfam" id="PF02518">
    <property type="entry name" value="HATPase_c"/>
    <property type="match status" value="1"/>
</dbReference>
<evidence type="ECO:0000256" key="9">
    <source>
        <dbReference type="ARBA" id="ARBA00022741"/>
    </source>
</evidence>
<keyword evidence="9 16" id="KW-0547">Nucleotide-binding</keyword>
<keyword evidence="13 16" id="KW-0902">Two-component regulatory system</keyword>
<dbReference type="PRINTS" id="PR00344">
    <property type="entry name" value="BCTRLSENSOR"/>
</dbReference>
<keyword evidence="7 16" id="KW-0808">Transferase</keyword>
<evidence type="ECO:0000256" key="13">
    <source>
        <dbReference type="ARBA" id="ARBA00023012"/>
    </source>
</evidence>
<feature type="domain" description="Histidine kinase" evidence="18">
    <location>
        <begin position="152"/>
        <end position="340"/>
    </location>
</feature>
<dbReference type="PATRIC" id="fig|1423811.3.peg.168"/>